<feature type="domain" description="F-box" evidence="2">
    <location>
        <begin position="110"/>
        <end position="158"/>
    </location>
</feature>
<organism evidence="3 4">
    <name type="scientific">Mycena venus</name>
    <dbReference type="NCBI Taxonomy" id="2733690"/>
    <lineage>
        <taxon>Eukaryota</taxon>
        <taxon>Fungi</taxon>
        <taxon>Dikarya</taxon>
        <taxon>Basidiomycota</taxon>
        <taxon>Agaricomycotina</taxon>
        <taxon>Agaricomycetes</taxon>
        <taxon>Agaricomycetidae</taxon>
        <taxon>Agaricales</taxon>
        <taxon>Marasmiineae</taxon>
        <taxon>Mycenaceae</taxon>
        <taxon>Mycena</taxon>
    </lineage>
</organism>
<protein>
    <submittedName>
        <fullName evidence="3">F-box domain-containing protein</fullName>
    </submittedName>
</protein>
<dbReference type="InterPro" id="IPR001810">
    <property type="entry name" value="F-box_dom"/>
</dbReference>
<reference evidence="3" key="1">
    <citation type="submission" date="2020-05" db="EMBL/GenBank/DDBJ databases">
        <title>Mycena genomes resolve the evolution of fungal bioluminescence.</title>
        <authorList>
            <person name="Tsai I.J."/>
        </authorList>
    </citation>
    <scope>NUCLEOTIDE SEQUENCE</scope>
    <source>
        <strain evidence="3">CCC161011</strain>
    </source>
</reference>
<dbReference type="EMBL" id="JACAZI010000021">
    <property type="protein sequence ID" value="KAF7337971.1"/>
    <property type="molecule type" value="Genomic_DNA"/>
</dbReference>
<dbReference type="Gene3D" id="1.20.1280.50">
    <property type="match status" value="1"/>
</dbReference>
<evidence type="ECO:0000256" key="1">
    <source>
        <dbReference type="SAM" id="Coils"/>
    </source>
</evidence>
<name>A0A8H6XCB3_9AGAR</name>
<dbReference type="SUPFAM" id="SSF81383">
    <property type="entry name" value="F-box domain"/>
    <property type="match status" value="1"/>
</dbReference>
<evidence type="ECO:0000313" key="3">
    <source>
        <dbReference type="EMBL" id="KAF7337971.1"/>
    </source>
</evidence>
<accession>A0A8H6XCB3</accession>
<evidence type="ECO:0000259" key="2">
    <source>
        <dbReference type="Pfam" id="PF12937"/>
    </source>
</evidence>
<dbReference type="Pfam" id="PF12937">
    <property type="entry name" value="F-box-like"/>
    <property type="match status" value="1"/>
</dbReference>
<proteinExistence type="predicted"/>
<comment type="caution">
    <text evidence="3">The sequence shown here is derived from an EMBL/GenBank/DDBJ whole genome shotgun (WGS) entry which is preliminary data.</text>
</comment>
<evidence type="ECO:0000313" key="4">
    <source>
        <dbReference type="Proteomes" id="UP000620124"/>
    </source>
</evidence>
<gene>
    <name evidence="3" type="ORF">MVEN_02020700</name>
</gene>
<dbReference type="AlphaFoldDB" id="A0A8H6XCB3"/>
<keyword evidence="1" id="KW-0175">Coiled coil</keyword>
<sequence>MDDRFLLPAFTIHALNASTRVRNVYYASHRVELIELYSEIMETSVSSSSPGPDAYFEQNIRNLIQQSESNLQAIDAEIARLRSLLEVQYHLRELEHEKLASLRSEIAPIRQVPVELLAKIFLLSLETESSSQLCISQVSQHWRRVAHSTPRLWCRLSLEPPYELPDDYLDLTKAWIDRSSSLPLSLRVLPKGGEYNSHLASFLSALLSVAHRWQKLETTPEVIYYLPSLPPDAFASLEELHFESSWPHISDLDIRAFSTAPRLRCFSNLNVGMRVGSGPTYHMPWKQLTELGISLQAPLCRSILLSCESVETVKLQARGLGEIAPLPAHTLPRLKYLHASFDDIAVFFLDSLALPVLETLTLDIPWDETPGLAATITQLHLRSPNIQTLNLLKVYLNSA</sequence>
<keyword evidence="4" id="KW-1185">Reference proteome</keyword>
<dbReference type="InterPro" id="IPR036047">
    <property type="entry name" value="F-box-like_dom_sf"/>
</dbReference>
<dbReference type="Proteomes" id="UP000620124">
    <property type="component" value="Unassembled WGS sequence"/>
</dbReference>
<feature type="coiled-coil region" evidence="1">
    <location>
        <begin position="57"/>
        <end position="84"/>
    </location>
</feature>
<dbReference type="OrthoDB" id="3365698at2759"/>